<reference evidence="2 3" key="1">
    <citation type="submission" date="2020-08" db="EMBL/GenBank/DDBJ databases">
        <title>Genomic Encyclopedia of Type Strains, Phase III (KMG-III): the genomes of soil and plant-associated and newly described type strains.</title>
        <authorList>
            <person name="Whitman W."/>
        </authorList>
    </citation>
    <scope>NUCLEOTIDE SEQUENCE [LARGE SCALE GENOMIC DNA]</scope>
    <source>
        <strain evidence="2 3">CECT 8840</strain>
    </source>
</reference>
<dbReference type="InterPro" id="IPR036188">
    <property type="entry name" value="FAD/NAD-bd_sf"/>
</dbReference>
<sequence length="586" mass="64420">MSASIAIVGAGPTGTCLVERICANAAELLSWPSLDIHVIDPYPPGGGRVWRERQPDLLWMNSAAADVTLFTDESVRCVGPIRPGPSLAEWLGCDPGRFVPRPVQNAYLTHVFQRAVDTAPRGVRVHVHRTRVLDLTDVPGGQAVRLEDGTTVEVDAVILAQGHGDVTPAADERRLTALAKESGLRYVPTGYTADLDLGQDQLPPGEPVIVRGLGLAFVDLMVLLTSGRGGRFVREHDGELVYLPSGREPLLHVGSRRGVPYHAKTAYPYRGLRPPEPRFLTARALGEGPWNFRRDVWPLVAKELAFAYYHELINSHPRRVRIGWAEFAERFAAEEWRSSGMRLLIRKAVPRHADRLDLDRLDRPLDRIRFGDQAGLHRWMDGYMAADLARRSDPAHSADHALILGLLSVNGVLAELGISDRWFEGFFSYVASGPPGPRLEELKALARAGVVTFLGADTRVEHRGGRWVAQSPTLPGVVTARTLVEARLPAPSVSRSTDPLISTLRDRGEIDESAGLLRVRPADRRLLDRSDTPHPRRFAFGPWVVGGRVTGGFARPGLDAPLFRHADALARIVLSEAVTTQIRHVA</sequence>
<comment type="caution">
    <text evidence="2">The sequence shown here is derived from an EMBL/GenBank/DDBJ whole genome shotgun (WGS) entry which is preliminary data.</text>
</comment>
<accession>A0A7W7QRH8</accession>
<dbReference type="RefSeq" id="WP_184719619.1">
    <property type="nucleotide sequence ID" value="NZ_JACHJP010000006.1"/>
</dbReference>
<dbReference type="SUPFAM" id="SSF51905">
    <property type="entry name" value="FAD/NAD(P)-binding domain"/>
    <property type="match status" value="1"/>
</dbReference>
<dbReference type="Gene3D" id="3.50.50.60">
    <property type="entry name" value="FAD/NAD(P)-binding domain"/>
    <property type="match status" value="1"/>
</dbReference>
<dbReference type="AlphaFoldDB" id="A0A7W7QRH8"/>
<protein>
    <recommendedName>
        <fullName evidence="1">FAD-dependent urate hydroxylase HpyO/Asp monooxygenase CreE-like FAD/NAD(P)-binding domain-containing protein</fullName>
    </recommendedName>
</protein>
<gene>
    <name evidence="2" type="ORF">FHS44_005534</name>
</gene>
<evidence type="ECO:0000313" key="2">
    <source>
        <dbReference type="EMBL" id="MBB4918407.1"/>
    </source>
</evidence>
<feature type="domain" description="FAD-dependent urate hydroxylase HpyO/Asp monooxygenase CreE-like FAD/NAD(P)-binding" evidence="1">
    <location>
        <begin position="6"/>
        <end position="163"/>
    </location>
</feature>
<dbReference type="Pfam" id="PF13454">
    <property type="entry name" value="NAD_binding_9"/>
    <property type="match status" value="1"/>
</dbReference>
<dbReference type="PANTHER" id="PTHR40254:SF1">
    <property type="entry name" value="BLR0577 PROTEIN"/>
    <property type="match status" value="1"/>
</dbReference>
<organism evidence="2 3">
    <name type="scientific">Streptosporangium saharense</name>
    <dbReference type="NCBI Taxonomy" id="1706840"/>
    <lineage>
        <taxon>Bacteria</taxon>
        <taxon>Bacillati</taxon>
        <taxon>Actinomycetota</taxon>
        <taxon>Actinomycetes</taxon>
        <taxon>Streptosporangiales</taxon>
        <taxon>Streptosporangiaceae</taxon>
        <taxon>Streptosporangium</taxon>
    </lineage>
</organism>
<dbReference type="Proteomes" id="UP000552644">
    <property type="component" value="Unassembled WGS sequence"/>
</dbReference>
<dbReference type="InterPro" id="IPR052189">
    <property type="entry name" value="L-asp_N-monooxygenase_NS-form"/>
</dbReference>
<keyword evidence="3" id="KW-1185">Reference proteome</keyword>
<name>A0A7W7QRH8_9ACTN</name>
<dbReference type="EMBL" id="JACHJP010000006">
    <property type="protein sequence ID" value="MBB4918407.1"/>
    <property type="molecule type" value="Genomic_DNA"/>
</dbReference>
<evidence type="ECO:0000313" key="3">
    <source>
        <dbReference type="Proteomes" id="UP000552644"/>
    </source>
</evidence>
<evidence type="ECO:0000259" key="1">
    <source>
        <dbReference type="Pfam" id="PF13454"/>
    </source>
</evidence>
<dbReference type="PANTHER" id="PTHR40254">
    <property type="entry name" value="BLR0577 PROTEIN"/>
    <property type="match status" value="1"/>
</dbReference>
<dbReference type="InterPro" id="IPR038732">
    <property type="entry name" value="HpyO/CreE_NAD-binding"/>
</dbReference>
<proteinExistence type="predicted"/>